<evidence type="ECO:0000256" key="4">
    <source>
        <dbReference type="ARBA" id="ARBA00023180"/>
    </source>
</evidence>
<evidence type="ECO:0000256" key="2">
    <source>
        <dbReference type="ARBA" id="ARBA00022729"/>
    </source>
</evidence>
<evidence type="ECO:0000313" key="9">
    <source>
        <dbReference type="Proteomes" id="UP000004995"/>
    </source>
</evidence>
<dbReference type="STRING" id="4555.K3YZA4"/>
<reference evidence="8" key="2">
    <citation type="submission" date="2018-08" db="UniProtKB">
        <authorList>
            <consortium name="EnsemblPlants"/>
        </authorList>
    </citation>
    <scope>IDENTIFICATION</scope>
    <source>
        <strain evidence="8">Yugu1</strain>
    </source>
</reference>
<feature type="compositionally biased region" description="Low complexity" evidence="5">
    <location>
        <begin position="47"/>
        <end position="57"/>
    </location>
</feature>
<proteinExistence type="inferred from homology"/>
<keyword evidence="3" id="KW-1015">Disulfide bond</keyword>
<sequence>MASRMLVTLFFAFAVVAAMTVQPSEARIGGDQLLHPSTFHNTPPQSPSSSSGTVPPHLLSPPPPSPPAQPMECLTSLIGMMPCMNYLTNLTVLAPPAECCDGLKSIIHDAPICLCHGMTGDMNDLMPLPIDPVRMIILPLTCGAMLPLQTLFSCNTCSGGLLCVRSPCGWDMDTLTRRSRGGSGAVGWSCRGGQVGGPGRGQGSEGSRGHG</sequence>
<dbReference type="InterPro" id="IPR043325">
    <property type="entry name" value="LTSS"/>
</dbReference>
<accession>K3YZA4</accession>
<dbReference type="InterPro" id="IPR036312">
    <property type="entry name" value="Bifun_inhib/LTP/seed_sf"/>
</dbReference>
<evidence type="ECO:0000256" key="6">
    <source>
        <dbReference type="SAM" id="SignalP"/>
    </source>
</evidence>
<keyword evidence="9" id="KW-1185">Reference proteome</keyword>
<reference evidence="9" key="1">
    <citation type="journal article" date="2012" name="Nat. Biotechnol.">
        <title>Reference genome sequence of the model plant Setaria.</title>
        <authorList>
            <person name="Bennetzen J.L."/>
            <person name="Schmutz J."/>
            <person name="Wang H."/>
            <person name="Percifield R."/>
            <person name="Hawkins J."/>
            <person name="Pontaroli A.C."/>
            <person name="Estep M."/>
            <person name="Feng L."/>
            <person name="Vaughn J.N."/>
            <person name="Grimwood J."/>
            <person name="Jenkins J."/>
            <person name="Barry K."/>
            <person name="Lindquist E."/>
            <person name="Hellsten U."/>
            <person name="Deshpande S."/>
            <person name="Wang X."/>
            <person name="Wu X."/>
            <person name="Mitros T."/>
            <person name="Triplett J."/>
            <person name="Yang X."/>
            <person name="Ye C.Y."/>
            <person name="Mauro-Herrera M."/>
            <person name="Wang L."/>
            <person name="Li P."/>
            <person name="Sharma M."/>
            <person name="Sharma R."/>
            <person name="Ronald P.C."/>
            <person name="Panaud O."/>
            <person name="Kellogg E.A."/>
            <person name="Brutnell T.P."/>
            <person name="Doust A.N."/>
            <person name="Tuskan G.A."/>
            <person name="Rokhsar D."/>
            <person name="Devos K.M."/>
        </authorList>
    </citation>
    <scope>NUCLEOTIDE SEQUENCE [LARGE SCALE GENOMIC DNA]</scope>
    <source>
        <strain evidence="9">cv. Yugu1</strain>
    </source>
</reference>
<dbReference type="Gramene" id="KQL29830">
    <property type="protein sequence ID" value="KQL29830"/>
    <property type="gene ID" value="SETIT_019612mg"/>
</dbReference>
<evidence type="ECO:0000259" key="7">
    <source>
        <dbReference type="Pfam" id="PF14368"/>
    </source>
</evidence>
<dbReference type="PANTHER" id="PTHR33044">
    <property type="entry name" value="BIFUNCTIONAL INHIBITOR/LIPID-TRANSFER PROTEIN/SEED STORAGE 2S ALBUMIN SUPERFAMILY PROTEIN-RELATED"/>
    <property type="match status" value="1"/>
</dbReference>
<protein>
    <recommendedName>
        <fullName evidence="7">Bifunctional inhibitor/plant lipid transfer protein/seed storage helical domain-containing protein</fullName>
    </recommendedName>
</protein>
<dbReference type="EMBL" id="AGNK02000348">
    <property type="status" value="NOT_ANNOTATED_CDS"/>
    <property type="molecule type" value="Genomic_DNA"/>
</dbReference>
<dbReference type="HOGENOM" id="CLU_060430_1_0_1"/>
<dbReference type="InterPro" id="IPR016140">
    <property type="entry name" value="Bifunc_inhib/LTP/seed_store"/>
</dbReference>
<feature type="signal peptide" evidence="6">
    <location>
        <begin position="1"/>
        <end position="26"/>
    </location>
</feature>
<feature type="region of interest" description="Disordered" evidence="5">
    <location>
        <begin position="31"/>
        <end position="68"/>
    </location>
</feature>
<dbReference type="EnsemblPlants" id="KQL29830">
    <property type="protein sequence ID" value="KQL29830"/>
    <property type="gene ID" value="SETIT_019612mg"/>
</dbReference>
<evidence type="ECO:0000256" key="5">
    <source>
        <dbReference type="SAM" id="MobiDB-lite"/>
    </source>
</evidence>
<keyword evidence="2 6" id="KW-0732">Signal</keyword>
<organism evidence="8 9">
    <name type="scientific">Setaria italica</name>
    <name type="common">Foxtail millet</name>
    <name type="synonym">Panicum italicum</name>
    <dbReference type="NCBI Taxonomy" id="4555"/>
    <lineage>
        <taxon>Eukaryota</taxon>
        <taxon>Viridiplantae</taxon>
        <taxon>Streptophyta</taxon>
        <taxon>Embryophyta</taxon>
        <taxon>Tracheophyta</taxon>
        <taxon>Spermatophyta</taxon>
        <taxon>Magnoliopsida</taxon>
        <taxon>Liliopsida</taxon>
        <taxon>Poales</taxon>
        <taxon>Poaceae</taxon>
        <taxon>PACMAD clade</taxon>
        <taxon>Panicoideae</taxon>
        <taxon>Panicodae</taxon>
        <taxon>Paniceae</taxon>
        <taxon>Cenchrinae</taxon>
        <taxon>Setaria</taxon>
    </lineage>
</organism>
<dbReference type="CDD" id="cd00010">
    <property type="entry name" value="AAI_LTSS"/>
    <property type="match status" value="1"/>
</dbReference>
<dbReference type="Pfam" id="PF14368">
    <property type="entry name" value="LTP_2"/>
    <property type="match status" value="1"/>
</dbReference>
<dbReference type="OMA" id="FSCARIN"/>
<dbReference type="AlphaFoldDB" id="K3YZA4"/>
<evidence type="ECO:0000256" key="3">
    <source>
        <dbReference type="ARBA" id="ARBA00023157"/>
    </source>
</evidence>
<dbReference type="FunCoup" id="K3YZA4">
    <property type="interactions" value="851"/>
</dbReference>
<evidence type="ECO:0000313" key="8">
    <source>
        <dbReference type="EnsemblPlants" id="KQL29830"/>
    </source>
</evidence>
<dbReference type="SUPFAM" id="SSF47699">
    <property type="entry name" value="Bifunctional inhibitor/lipid-transfer protein/seed storage 2S albumin"/>
    <property type="match status" value="1"/>
</dbReference>
<comment type="similarity">
    <text evidence="1">Belongs to the plant LTP family.</text>
</comment>
<dbReference type="InParanoid" id="K3YZA4"/>
<feature type="compositionally biased region" description="Pro residues" evidence="5">
    <location>
        <begin position="58"/>
        <end position="68"/>
    </location>
</feature>
<name>K3YZA4_SETIT</name>
<dbReference type="Gene3D" id="1.10.110.10">
    <property type="entry name" value="Plant lipid-transfer and hydrophobic proteins"/>
    <property type="match status" value="1"/>
</dbReference>
<dbReference type="Proteomes" id="UP000004995">
    <property type="component" value="Unassembled WGS sequence"/>
</dbReference>
<keyword evidence="4" id="KW-0325">Glycoprotein</keyword>
<dbReference type="eggNOG" id="ENOG502T1Y5">
    <property type="taxonomic scope" value="Eukaryota"/>
</dbReference>
<feature type="compositionally biased region" description="Gly residues" evidence="5">
    <location>
        <begin position="193"/>
        <end position="211"/>
    </location>
</feature>
<feature type="region of interest" description="Disordered" evidence="5">
    <location>
        <begin position="179"/>
        <end position="211"/>
    </location>
</feature>
<feature type="chain" id="PRO_5010127307" description="Bifunctional inhibitor/plant lipid transfer protein/seed storage helical domain-containing protein" evidence="6">
    <location>
        <begin position="27"/>
        <end position="211"/>
    </location>
</feature>
<evidence type="ECO:0000256" key="1">
    <source>
        <dbReference type="ARBA" id="ARBA00009748"/>
    </source>
</evidence>
<feature type="domain" description="Bifunctional inhibitor/plant lipid transfer protein/seed storage helical" evidence="7">
    <location>
        <begin position="66"/>
        <end position="147"/>
    </location>
</feature>